<comment type="caution">
    <text evidence="10">The sequence shown here is derived from an EMBL/GenBank/DDBJ whole genome shotgun (WGS) entry which is preliminary data.</text>
</comment>
<keyword evidence="4 10" id="KW-0645">Protease</keyword>
<evidence type="ECO:0000313" key="10">
    <source>
        <dbReference type="EMBL" id="CAB4256243.1"/>
    </source>
</evidence>
<feature type="region of interest" description="Disordered" evidence="8">
    <location>
        <begin position="183"/>
        <end position="237"/>
    </location>
</feature>
<dbReference type="InterPro" id="IPR036873">
    <property type="entry name" value="Rhodanese-like_dom_sf"/>
</dbReference>
<dbReference type="SUPFAM" id="SSF52821">
    <property type="entry name" value="Rhodanese/Cell cycle control phosphatase"/>
    <property type="match status" value="1"/>
</dbReference>
<dbReference type="InterPro" id="IPR001394">
    <property type="entry name" value="Peptidase_C19_UCH"/>
</dbReference>
<evidence type="ECO:0000256" key="2">
    <source>
        <dbReference type="ARBA" id="ARBA00009085"/>
    </source>
</evidence>
<feature type="domain" description="USP" evidence="9">
    <location>
        <begin position="710"/>
        <end position="1178"/>
    </location>
</feature>
<evidence type="ECO:0000313" key="11">
    <source>
        <dbReference type="Proteomes" id="UP000644660"/>
    </source>
</evidence>
<dbReference type="InterPro" id="IPR018200">
    <property type="entry name" value="USP_CS"/>
</dbReference>
<dbReference type="InterPro" id="IPR028889">
    <property type="entry name" value="USP"/>
</dbReference>
<keyword evidence="7" id="KW-0788">Thiol protease</keyword>
<evidence type="ECO:0000256" key="1">
    <source>
        <dbReference type="ARBA" id="ARBA00000707"/>
    </source>
</evidence>
<dbReference type="Proteomes" id="UP000644660">
    <property type="component" value="Unassembled WGS sequence"/>
</dbReference>
<feature type="region of interest" description="Disordered" evidence="8">
    <location>
        <begin position="1002"/>
        <end position="1026"/>
    </location>
</feature>
<dbReference type="OrthoDB" id="292964at2759"/>
<gene>
    <name evidence="10" type="ORF">KABA2_09S00264</name>
</gene>
<comment type="similarity">
    <text evidence="2">Belongs to the peptidase C19 family.</text>
</comment>
<protein>
    <recommendedName>
        <fullName evidence="3">ubiquitinyl hydrolase 1</fullName>
        <ecNumber evidence="3">3.4.19.12</ecNumber>
    </recommendedName>
</protein>
<name>A0A8H2VIX7_9SACH</name>
<dbReference type="Pfam" id="PF00443">
    <property type="entry name" value="UCH"/>
    <property type="match status" value="1"/>
</dbReference>
<keyword evidence="6" id="KW-0378">Hydrolase</keyword>
<feature type="compositionally biased region" description="Basic and acidic residues" evidence="8">
    <location>
        <begin position="1002"/>
        <end position="1012"/>
    </location>
</feature>
<comment type="catalytic activity">
    <reaction evidence="1">
        <text>Thiol-dependent hydrolysis of ester, thioester, amide, peptide and isopeptide bonds formed by the C-terminal Gly of ubiquitin (a 76-residue protein attached to proteins as an intracellular targeting signal).</text>
        <dbReference type="EC" id="3.4.19.12"/>
    </reaction>
</comment>
<evidence type="ECO:0000259" key="9">
    <source>
        <dbReference type="PROSITE" id="PS50235"/>
    </source>
</evidence>
<dbReference type="EC" id="3.4.19.12" evidence="3"/>
<evidence type="ECO:0000256" key="6">
    <source>
        <dbReference type="ARBA" id="ARBA00022801"/>
    </source>
</evidence>
<dbReference type="InterPro" id="IPR050185">
    <property type="entry name" value="Ub_carboxyl-term_hydrolase"/>
</dbReference>
<keyword evidence="5" id="KW-0833">Ubl conjugation pathway</keyword>
<evidence type="ECO:0000256" key="7">
    <source>
        <dbReference type="ARBA" id="ARBA00022807"/>
    </source>
</evidence>
<evidence type="ECO:0000256" key="4">
    <source>
        <dbReference type="ARBA" id="ARBA00022670"/>
    </source>
</evidence>
<dbReference type="PROSITE" id="PS00972">
    <property type="entry name" value="USP_1"/>
    <property type="match status" value="1"/>
</dbReference>
<accession>A0A8H2VIX7</accession>
<dbReference type="PROSITE" id="PS00973">
    <property type="entry name" value="USP_2"/>
    <property type="match status" value="1"/>
</dbReference>
<dbReference type="PROSITE" id="PS50235">
    <property type="entry name" value="USP_3"/>
    <property type="match status" value="1"/>
</dbReference>
<dbReference type="InterPro" id="IPR038765">
    <property type="entry name" value="Papain-like_cys_pep_sf"/>
</dbReference>
<feature type="region of interest" description="Disordered" evidence="8">
    <location>
        <begin position="602"/>
        <end position="632"/>
    </location>
</feature>
<dbReference type="RefSeq" id="XP_041408087.1">
    <property type="nucleotide sequence ID" value="XM_041552153.1"/>
</dbReference>
<evidence type="ECO:0000256" key="5">
    <source>
        <dbReference type="ARBA" id="ARBA00022786"/>
    </source>
</evidence>
<feature type="compositionally biased region" description="Low complexity" evidence="8">
    <location>
        <begin position="190"/>
        <end position="203"/>
    </location>
</feature>
<reference evidence="10 11" key="1">
    <citation type="submission" date="2020-05" db="EMBL/GenBank/DDBJ databases">
        <authorList>
            <person name="Casaregola S."/>
            <person name="Devillers H."/>
            <person name="Grondin C."/>
        </authorList>
    </citation>
    <scope>NUCLEOTIDE SEQUENCE [LARGE SCALE GENOMIC DNA]</scope>
    <source>
        <strain evidence="10 11">CLIB 1767</strain>
    </source>
</reference>
<dbReference type="AlphaFoldDB" id="A0A8H2VIX7"/>
<dbReference type="SUPFAM" id="SSF54001">
    <property type="entry name" value="Cysteine proteinases"/>
    <property type="match status" value="1"/>
</dbReference>
<proteinExistence type="inferred from homology"/>
<keyword evidence="11" id="KW-1185">Reference proteome</keyword>
<dbReference type="EMBL" id="CAEFZW010000009">
    <property type="protein sequence ID" value="CAB4256243.1"/>
    <property type="molecule type" value="Genomic_DNA"/>
</dbReference>
<dbReference type="GeneID" id="64859315"/>
<sequence length="1179" mass="137241">MNKEKVVLFSPEYSPELAKRIKSIYKDDIKHYYSQLKLEKLIDLLEHTQYLFELYVRFANDKNDNDSLTSYIIGCFYVYLIMPNSIQFQTKNKDYSIYADMKAIYEGQMNMTNVRLMVRDEVDNILDHINPEPINLTQLMERKRAYSVPDGSITESLQNLKINDPTTTTTITMTKNLDEIIPYKSEHPGSQTTGSSYSSSVTSTEEDGYNSSNVFSGQQGTERMPINSDSEPFTDDADTASQLWTAPALEPNDQLKIALYSEPLTLPTMSTEEDFSHPIEFPTYNANNEITNPSNLSRKSSTIIDKRAPLLRARTESVAMSMFDEPNSNKSNYNHNPYPYANYRTSPLGSSDELIADRSLTHRKNSYHSVYMMENENDELKNENYYDRTDDFIRSIERLEKQSIITAPELFTILSNPIDRNKLLLIDLRLEKRFTYNNIIADNYVQLDPTTLWDSQKGTPIYDIKIIEQTLNNKLFTNRNEFDYIVYYSDMKTYMKLNFDYHFVLFYLLITSAKSTDKSKRAPTALLGGFEKWKKMMHKYTKEYSIDVRQYIYGPYDREGKKISQNVASPTYSTNNSYRQTPYPYASISNIKFPEAPSFRPPEVPFRIRKRPPPPPPAVRPKTPPPPILAPPSIPPRLPAKIKLEINNNNSHITRIPTHIPVLPSTIPENRQLTKFELFENENKEVVKKRSYSIPTIEKNSNIFVSLSITGLRNLGNTCYINSMIQCLFSTTAFRDIFLSNEYEKYLNMSNKHISANTRRLSLSKSLNILFRKMYLNGGCSVVPIAFLKTCSILRPDLKIPDDQQDTQEFLMLMLDRLHDELSKQDEVVNKNPKLLLYDTTHLKVNEKEYKKWFDENIMGNGLSPIDDFFQGQMESCLQCERCGYCTYNYSSFYVLSLAIPKKQKGFTKLSKSINLEECISMFTADEILSGENAWNCPRCYEEQKKKLLEKKKKVKQSQNLQVPTKSLERSREKHSIFKFGGSKRKKPKTINRSLSPFRLIRRSESKNREPENNIPTTSSSDFDAKYNSYDESEDDFDELDEEKLRHWKNKKLITVKTLKFITLPKVLMIHLSRFYYDLTKKNNTIITYPLILTMTLKNKEVVRYRLYGIVNHTGNLISGHYTSLINKDYDHSLKSKEQKWYYFDDEVVKEERNHGDMDNGINKISSKDAYVLFYEKIE</sequence>
<dbReference type="GO" id="GO:0006508">
    <property type="term" value="P:proteolysis"/>
    <property type="evidence" value="ECO:0007669"/>
    <property type="project" value="UniProtKB-KW"/>
</dbReference>
<dbReference type="PANTHER" id="PTHR21646">
    <property type="entry name" value="UBIQUITIN CARBOXYL-TERMINAL HYDROLASE"/>
    <property type="match status" value="1"/>
</dbReference>
<dbReference type="GO" id="GO:0004843">
    <property type="term" value="F:cysteine-type deubiquitinase activity"/>
    <property type="evidence" value="ECO:0007669"/>
    <property type="project" value="UniProtKB-EC"/>
</dbReference>
<evidence type="ECO:0000256" key="8">
    <source>
        <dbReference type="SAM" id="MobiDB-lite"/>
    </source>
</evidence>
<feature type="compositionally biased region" description="Polar residues" evidence="8">
    <location>
        <begin position="209"/>
        <end position="231"/>
    </location>
</feature>
<dbReference type="Gene3D" id="3.40.250.10">
    <property type="entry name" value="Rhodanese-like domain"/>
    <property type="match status" value="1"/>
</dbReference>
<dbReference type="Gene3D" id="3.90.70.10">
    <property type="entry name" value="Cysteine proteinases"/>
    <property type="match status" value="1"/>
</dbReference>
<dbReference type="GO" id="GO:0016579">
    <property type="term" value="P:protein deubiquitination"/>
    <property type="evidence" value="ECO:0007669"/>
    <property type="project" value="InterPro"/>
</dbReference>
<organism evidence="10 11">
    <name type="scientific">Maudiozyma barnettii</name>
    <dbReference type="NCBI Taxonomy" id="61262"/>
    <lineage>
        <taxon>Eukaryota</taxon>
        <taxon>Fungi</taxon>
        <taxon>Dikarya</taxon>
        <taxon>Ascomycota</taxon>
        <taxon>Saccharomycotina</taxon>
        <taxon>Saccharomycetes</taxon>
        <taxon>Saccharomycetales</taxon>
        <taxon>Saccharomycetaceae</taxon>
        <taxon>Maudiozyma</taxon>
    </lineage>
</organism>
<dbReference type="PANTHER" id="PTHR21646:SF24">
    <property type="entry name" value="UBIQUITIN CARBOXYL-TERMINAL HYDROLASE"/>
    <property type="match status" value="1"/>
</dbReference>
<evidence type="ECO:0000256" key="3">
    <source>
        <dbReference type="ARBA" id="ARBA00012759"/>
    </source>
</evidence>
<feature type="compositionally biased region" description="Pro residues" evidence="8">
    <location>
        <begin position="613"/>
        <end position="632"/>
    </location>
</feature>